<dbReference type="NCBIfam" id="TIGR00745">
    <property type="entry name" value="apbA_panE"/>
    <property type="match status" value="1"/>
</dbReference>
<evidence type="ECO:0000313" key="14">
    <source>
        <dbReference type="Proteomes" id="UP000181985"/>
    </source>
</evidence>
<evidence type="ECO:0000256" key="6">
    <source>
        <dbReference type="ARBA" id="ARBA00022857"/>
    </source>
</evidence>
<dbReference type="Proteomes" id="UP000181985">
    <property type="component" value="Chromosome"/>
</dbReference>
<dbReference type="InterPro" id="IPR008927">
    <property type="entry name" value="6-PGluconate_DH-like_C_sf"/>
</dbReference>
<comment type="catalytic activity">
    <reaction evidence="9 10">
        <text>(R)-pantoate + NADP(+) = 2-dehydropantoate + NADPH + H(+)</text>
        <dbReference type="Rhea" id="RHEA:16233"/>
        <dbReference type="ChEBI" id="CHEBI:11561"/>
        <dbReference type="ChEBI" id="CHEBI:15378"/>
        <dbReference type="ChEBI" id="CHEBI:15980"/>
        <dbReference type="ChEBI" id="CHEBI:57783"/>
        <dbReference type="ChEBI" id="CHEBI:58349"/>
        <dbReference type="EC" id="1.1.1.169"/>
    </reaction>
</comment>
<evidence type="ECO:0000256" key="5">
    <source>
        <dbReference type="ARBA" id="ARBA00022655"/>
    </source>
</evidence>
<dbReference type="Pfam" id="PF08546">
    <property type="entry name" value="ApbA_C"/>
    <property type="match status" value="1"/>
</dbReference>
<feature type="domain" description="Ketopantoate reductase C-terminal" evidence="12">
    <location>
        <begin position="174"/>
        <end position="299"/>
    </location>
</feature>
<evidence type="ECO:0000259" key="11">
    <source>
        <dbReference type="Pfam" id="PF02558"/>
    </source>
</evidence>
<keyword evidence="7 10" id="KW-0560">Oxidoreductase</keyword>
<name>A0A1J0VCG9_9GAMM</name>
<dbReference type="GO" id="GO:0005737">
    <property type="term" value="C:cytoplasm"/>
    <property type="evidence" value="ECO:0007669"/>
    <property type="project" value="TreeGrafter"/>
</dbReference>
<dbReference type="UniPathway" id="UPA00028">
    <property type="reaction ID" value="UER00004"/>
</dbReference>
<comment type="function">
    <text evidence="10">Catalyzes the NADPH-dependent reduction of ketopantoate into pantoic acid.</text>
</comment>
<dbReference type="EC" id="1.1.1.169" evidence="3 10"/>
<sequence length="311" mass="33490">MTHTRHWIVGPGALGRLIALRLAEDAAVTLIGRRTIPVVQTLLTPEQSSLVRRVEVARIDALPREVPDVVHLTTKAHGAEAAHRALAGQLPAGTPLLLWQNGFDCQPRLSARHRGPVLCASTTEGAYVQDEAQVTHAGHGHTFLGSLDGRHGALAGRLAGILSSAGLPTEAVDDIRVRLWRKLAVNAVINPLVAHFGIRNGELRDAPYRDRVEPLLAEVASILTAEGITPPDGEGLEGWRRLVWQVIEATAANRASMLQDVQAGRLTEHEAILAPLLEAAGRHRLAAPHLARHLDTLRARADALAQPPPRC</sequence>
<accession>A0A1J0VCG9</accession>
<keyword evidence="6 10" id="KW-0521">NADP</keyword>
<dbReference type="EMBL" id="CP018139">
    <property type="protein sequence ID" value="APE29690.1"/>
    <property type="molecule type" value="Genomic_DNA"/>
</dbReference>
<evidence type="ECO:0000313" key="13">
    <source>
        <dbReference type="EMBL" id="APE29690.1"/>
    </source>
</evidence>
<dbReference type="GO" id="GO:0008677">
    <property type="term" value="F:2-dehydropantoate 2-reductase activity"/>
    <property type="evidence" value="ECO:0007669"/>
    <property type="project" value="UniProtKB-EC"/>
</dbReference>
<evidence type="ECO:0000256" key="4">
    <source>
        <dbReference type="ARBA" id="ARBA00019465"/>
    </source>
</evidence>
<dbReference type="SUPFAM" id="SSF51735">
    <property type="entry name" value="NAD(P)-binding Rossmann-fold domains"/>
    <property type="match status" value="1"/>
</dbReference>
<evidence type="ECO:0000259" key="12">
    <source>
        <dbReference type="Pfam" id="PF08546"/>
    </source>
</evidence>
<dbReference type="InterPro" id="IPR013752">
    <property type="entry name" value="KPA_reductase"/>
</dbReference>
<dbReference type="PANTHER" id="PTHR43765">
    <property type="entry name" value="2-DEHYDROPANTOATE 2-REDUCTASE-RELATED"/>
    <property type="match status" value="1"/>
</dbReference>
<dbReference type="InterPro" id="IPR013332">
    <property type="entry name" value="KPR_N"/>
</dbReference>
<proteinExistence type="inferred from homology"/>
<evidence type="ECO:0000256" key="7">
    <source>
        <dbReference type="ARBA" id="ARBA00023002"/>
    </source>
</evidence>
<dbReference type="InterPro" id="IPR036291">
    <property type="entry name" value="NAD(P)-bd_dom_sf"/>
</dbReference>
<dbReference type="Pfam" id="PF02558">
    <property type="entry name" value="ApbA"/>
    <property type="match status" value="1"/>
</dbReference>
<dbReference type="OrthoDB" id="6530772at2"/>
<comment type="similarity">
    <text evidence="2 10">Belongs to the ketopantoate reductase family.</text>
</comment>
<dbReference type="SUPFAM" id="SSF48179">
    <property type="entry name" value="6-phosphogluconate dehydrogenase C-terminal domain-like"/>
    <property type="match status" value="1"/>
</dbReference>
<dbReference type="KEGG" id="hsi:BOX17_01185"/>
<dbReference type="InterPro" id="IPR013328">
    <property type="entry name" value="6PGD_dom2"/>
</dbReference>
<evidence type="ECO:0000256" key="10">
    <source>
        <dbReference type="RuleBase" id="RU362068"/>
    </source>
</evidence>
<reference evidence="14" key="1">
    <citation type="submission" date="2016-11" db="EMBL/GenBank/DDBJ databases">
        <title>Halolamina sediminis sp. nov., an extremely halophilic archaeon isolated from solar salt.</title>
        <authorList>
            <person name="Koh H.-W."/>
            <person name="Rani S."/>
            <person name="Park S.-J."/>
        </authorList>
    </citation>
    <scope>NUCLEOTIDE SEQUENCE [LARGE SCALE GENOMIC DNA]</scope>
    <source>
        <strain evidence="14">Hb3</strain>
    </source>
</reference>
<feature type="domain" description="Ketopantoate reductase N-terminal" evidence="11">
    <location>
        <begin position="8"/>
        <end position="148"/>
    </location>
</feature>
<dbReference type="RefSeq" id="WP_071941679.1">
    <property type="nucleotide sequence ID" value="NZ_CP018139.1"/>
</dbReference>
<dbReference type="GO" id="GO:0015940">
    <property type="term" value="P:pantothenate biosynthetic process"/>
    <property type="evidence" value="ECO:0007669"/>
    <property type="project" value="UniProtKB-UniPathway"/>
</dbReference>
<dbReference type="Gene3D" id="1.10.1040.10">
    <property type="entry name" value="N-(1-d-carboxylethyl)-l-norvaline Dehydrogenase, domain 2"/>
    <property type="match status" value="1"/>
</dbReference>
<dbReference type="AlphaFoldDB" id="A0A1J0VCG9"/>
<keyword evidence="5 10" id="KW-0566">Pantothenate biosynthesis</keyword>
<evidence type="ECO:0000256" key="2">
    <source>
        <dbReference type="ARBA" id="ARBA00007870"/>
    </source>
</evidence>
<dbReference type="InterPro" id="IPR003710">
    <property type="entry name" value="ApbA"/>
</dbReference>
<keyword evidence="14" id="KW-1185">Reference proteome</keyword>
<dbReference type="InterPro" id="IPR050838">
    <property type="entry name" value="Ketopantoate_reductase"/>
</dbReference>
<organism evidence="13 14">
    <name type="scientific">Halomonas aestuarii</name>
    <dbReference type="NCBI Taxonomy" id="1897729"/>
    <lineage>
        <taxon>Bacteria</taxon>
        <taxon>Pseudomonadati</taxon>
        <taxon>Pseudomonadota</taxon>
        <taxon>Gammaproteobacteria</taxon>
        <taxon>Oceanospirillales</taxon>
        <taxon>Halomonadaceae</taxon>
        <taxon>Halomonas</taxon>
    </lineage>
</organism>
<gene>
    <name evidence="13" type="ORF">BOX17_01185</name>
</gene>
<evidence type="ECO:0000256" key="9">
    <source>
        <dbReference type="ARBA" id="ARBA00048793"/>
    </source>
</evidence>
<evidence type="ECO:0000256" key="3">
    <source>
        <dbReference type="ARBA" id="ARBA00013014"/>
    </source>
</evidence>
<evidence type="ECO:0000256" key="8">
    <source>
        <dbReference type="ARBA" id="ARBA00032024"/>
    </source>
</evidence>
<dbReference type="GO" id="GO:0050661">
    <property type="term" value="F:NADP binding"/>
    <property type="evidence" value="ECO:0007669"/>
    <property type="project" value="TreeGrafter"/>
</dbReference>
<dbReference type="PANTHER" id="PTHR43765:SF2">
    <property type="entry name" value="2-DEHYDROPANTOATE 2-REDUCTASE"/>
    <property type="match status" value="1"/>
</dbReference>
<evidence type="ECO:0000256" key="1">
    <source>
        <dbReference type="ARBA" id="ARBA00004994"/>
    </source>
</evidence>
<dbReference type="Gene3D" id="3.40.50.720">
    <property type="entry name" value="NAD(P)-binding Rossmann-like Domain"/>
    <property type="match status" value="1"/>
</dbReference>
<comment type="pathway">
    <text evidence="1 10">Cofactor biosynthesis; (R)-pantothenate biosynthesis; (R)-pantoate from 3-methyl-2-oxobutanoate: step 2/2.</text>
</comment>
<protein>
    <recommendedName>
        <fullName evidence="4 10">2-dehydropantoate 2-reductase</fullName>
        <ecNumber evidence="3 10">1.1.1.169</ecNumber>
    </recommendedName>
    <alternativeName>
        <fullName evidence="8 10">Ketopantoate reductase</fullName>
    </alternativeName>
</protein>